<dbReference type="Pfam" id="PF00400">
    <property type="entry name" value="WD40"/>
    <property type="match status" value="2"/>
</dbReference>
<keyword evidence="2" id="KW-0677">Repeat</keyword>
<feature type="repeat" description="WD" evidence="3">
    <location>
        <begin position="120"/>
        <end position="133"/>
    </location>
</feature>
<dbReference type="InterPro" id="IPR036322">
    <property type="entry name" value="WD40_repeat_dom_sf"/>
</dbReference>
<dbReference type="SMART" id="SM00320">
    <property type="entry name" value="WD40"/>
    <property type="match status" value="4"/>
</dbReference>
<gene>
    <name evidence="4" type="primary">wdr92</name>
    <name evidence="4" type="ORF">Anas_08849</name>
</gene>
<evidence type="ECO:0000313" key="4">
    <source>
        <dbReference type="EMBL" id="KAB7502816.1"/>
    </source>
</evidence>
<dbReference type="AlphaFoldDB" id="A0A5N5T887"/>
<name>A0A5N5T887_9CRUS</name>
<dbReference type="OrthoDB" id="10248252at2759"/>
<organism evidence="4 5">
    <name type="scientific">Armadillidium nasatum</name>
    <dbReference type="NCBI Taxonomy" id="96803"/>
    <lineage>
        <taxon>Eukaryota</taxon>
        <taxon>Metazoa</taxon>
        <taxon>Ecdysozoa</taxon>
        <taxon>Arthropoda</taxon>
        <taxon>Crustacea</taxon>
        <taxon>Multicrustacea</taxon>
        <taxon>Malacostraca</taxon>
        <taxon>Eumalacostraca</taxon>
        <taxon>Peracarida</taxon>
        <taxon>Isopoda</taxon>
        <taxon>Oniscidea</taxon>
        <taxon>Crinocheta</taxon>
        <taxon>Armadillidiidae</taxon>
        <taxon>Armadillidium</taxon>
    </lineage>
</organism>
<dbReference type="Proteomes" id="UP000326759">
    <property type="component" value="Unassembled WGS sequence"/>
</dbReference>
<sequence length="345" mass="38750">MEKPNMIIHAEKGLNYTAFDVKWIPKSAKESYILQIYELCDGNLELVEDIERPKALKCGTFGATVFEERHIAIGDFDGNLEIYDFNFTNSPIYSVQAHSEIINAIDGVGGLNIGKGAPEIVTGSRDGTVKVWDPRQKEKPVVCIEPEEEKEKRDCWAVAFGDAHSPEDRCVCAGFDNGDIKLFDLRKNSIRWETTLKNGICSLQFDRKDIEMNKLVATTLESNFTVFDMRTFHHENGYAFVNKKSHKSTVWCARHLPQNRDIFMTSGGNGSLNLWKYSYPPKRTKLLDDGSVEGVAGEVQDLNDAIFSSQPITSFDWCADKTGLCTFVGIDQTVKIGIITKLNTL</sequence>
<dbReference type="InterPro" id="IPR015943">
    <property type="entry name" value="WD40/YVTN_repeat-like_dom_sf"/>
</dbReference>
<accession>A0A5N5T887</accession>
<dbReference type="EMBL" id="SEYY01006656">
    <property type="protein sequence ID" value="KAB7502816.1"/>
    <property type="molecule type" value="Genomic_DNA"/>
</dbReference>
<reference evidence="4 5" key="1">
    <citation type="journal article" date="2019" name="PLoS Biol.">
        <title>Sex chromosomes control vertical transmission of feminizing Wolbachia symbionts in an isopod.</title>
        <authorList>
            <person name="Becking T."/>
            <person name="Chebbi M.A."/>
            <person name="Giraud I."/>
            <person name="Moumen B."/>
            <person name="Laverre T."/>
            <person name="Caubet Y."/>
            <person name="Peccoud J."/>
            <person name="Gilbert C."/>
            <person name="Cordaux R."/>
        </authorList>
    </citation>
    <scope>NUCLEOTIDE SEQUENCE [LARGE SCALE GENOMIC DNA]</scope>
    <source>
        <strain evidence="4">ANa2</strain>
        <tissue evidence="4">Whole body excluding digestive tract and cuticle</tissue>
    </source>
</reference>
<keyword evidence="5" id="KW-1185">Reference proteome</keyword>
<dbReference type="PROSITE" id="PS50082">
    <property type="entry name" value="WD_REPEATS_2"/>
    <property type="match status" value="1"/>
</dbReference>
<keyword evidence="1 3" id="KW-0853">WD repeat</keyword>
<dbReference type="Gene3D" id="2.130.10.10">
    <property type="entry name" value="YVTN repeat-like/Quinoprotein amine dehydrogenase"/>
    <property type="match status" value="1"/>
</dbReference>
<proteinExistence type="predicted"/>
<comment type="caution">
    <text evidence="4">The sequence shown here is derived from an EMBL/GenBank/DDBJ whole genome shotgun (WGS) entry which is preliminary data.</text>
</comment>
<dbReference type="PANTHER" id="PTHR10971">
    <property type="entry name" value="MRNA EXPORT FACTOR AND BUB3"/>
    <property type="match status" value="1"/>
</dbReference>
<evidence type="ECO:0000256" key="1">
    <source>
        <dbReference type="ARBA" id="ARBA00022574"/>
    </source>
</evidence>
<evidence type="ECO:0000256" key="3">
    <source>
        <dbReference type="PROSITE-ProRule" id="PRU00221"/>
    </source>
</evidence>
<dbReference type="InterPro" id="IPR001680">
    <property type="entry name" value="WD40_rpt"/>
</dbReference>
<dbReference type="SUPFAM" id="SSF50978">
    <property type="entry name" value="WD40 repeat-like"/>
    <property type="match status" value="1"/>
</dbReference>
<evidence type="ECO:0000256" key="2">
    <source>
        <dbReference type="ARBA" id="ARBA00022737"/>
    </source>
</evidence>
<evidence type="ECO:0000313" key="5">
    <source>
        <dbReference type="Proteomes" id="UP000326759"/>
    </source>
</evidence>
<protein>
    <submittedName>
        <fullName evidence="4">WD repeat-containing protein 92</fullName>
    </submittedName>
</protein>